<name>A0A014MUT5_9HYPO</name>
<dbReference type="PROSITE" id="PS00463">
    <property type="entry name" value="ZN2_CY6_FUNGAL_1"/>
    <property type="match status" value="1"/>
</dbReference>
<dbReference type="PANTHER" id="PTHR31001">
    <property type="entry name" value="UNCHARACTERIZED TRANSCRIPTIONAL REGULATORY PROTEIN"/>
    <property type="match status" value="1"/>
</dbReference>
<evidence type="ECO:0000256" key="2">
    <source>
        <dbReference type="ARBA" id="ARBA00023242"/>
    </source>
</evidence>
<dbReference type="PANTHER" id="PTHR31001:SF85">
    <property type="entry name" value="ZN(II)2CYS6 TRANSCRIPTION FACTOR (EUROFUNG)"/>
    <property type="match status" value="1"/>
</dbReference>
<evidence type="ECO:0000259" key="3">
    <source>
        <dbReference type="PROSITE" id="PS50048"/>
    </source>
</evidence>
<dbReference type="InterPro" id="IPR036864">
    <property type="entry name" value="Zn2-C6_fun-type_DNA-bd_sf"/>
</dbReference>
<dbReference type="Pfam" id="PF00172">
    <property type="entry name" value="Zn_clus"/>
    <property type="match status" value="1"/>
</dbReference>
<dbReference type="HOGENOM" id="CLU_004083_7_3_1"/>
<keyword evidence="2" id="KW-0539">Nucleus</keyword>
<dbReference type="GO" id="GO:0000981">
    <property type="term" value="F:DNA-binding transcription factor activity, RNA polymerase II-specific"/>
    <property type="evidence" value="ECO:0007669"/>
    <property type="project" value="InterPro"/>
</dbReference>
<dbReference type="GO" id="GO:0005634">
    <property type="term" value="C:nucleus"/>
    <property type="evidence" value="ECO:0007669"/>
    <property type="project" value="UniProtKB-SubCell"/>
</dbReference>
<reference evidence="4 5" key="1">
    <citation type="submission" date="2014-02" db="EMBL/GenBank/DDBJ databases">
        <title>The genome sequence of the entomopathogenic fungus Metarhizium robertsii ARSEF 2575.</title>
        <authorList>
            <person name="Giuliano Garisto Donzelli B."/>
            <person name="Roe B.A."/>
            <person name="Macmil S.L."/>
            <person name="Krasnoff S.B."/>
            <person name="Gibson D.M."/>
        </authorList>
    </citation>
    <scope>NUCLEOTIDE SEQUENCE [LARGE SCALE GENOMIC DNA]</scope>
    <source>
        <strain evidence="4 5">ARSEF 2575</strain>
    </source>
</reference>
<dbReference type="CDD" id="cd12148">
    <property type="entry name" value="fungal_TF_MHR"/>
    <property type="match status" value="1"/>
</dbReference>
<dbReference type="eggNOG" id="ENOG502SIT3">
    <property type="taxonomic scope" value="Eukaryota"/>
</dbReference>
<dbReference type="SUPFAM" id="SSF57701">
    <property type="entry name" value="Zn2/Cys6 DNA-binding domain"/>
    <property type="match status" value="1"/>
</dbReference>
<dbReference type="InterPro" id="IPR050613">
    <property type="entry name" value="Sec_Metabolite_Reg"/>
</dbReference>
<evidence type="ECO:0000313" key="4">
    <source>
        <dbReference type="EMBL" id="EXU94890.1"/>
    </source>
</evidence>
<comment type="subcellular location">
    <subcellularLocation>
        <location evidence="1">Nucleus</location>
    </subcellularLocation>
</comment>
<feature type="domain" description="Zn(2)-C6 fungal-type" evidence="3">
    <location>
        <begin position="30"/>
        <end position="59"/>
    </location>
</feature>
<dbReference type="EMBL" id="JELW01000131">
    <property type="protein sequence ID" value="EXU94890.1"/>
    <property type="molecule type" value="Genomic_DNA"/>
</dbReference>
<dbReference type="Proteomes" id="UP000030151">
    <property type="component" value="Unassembled WGS sequence"/>
</dbReference>
<protein>
    <submittedName>
        <fullName evidence="4">Zn(2)-Cys(6) zinc finger domain protein</fullName>
    </submittedName>
</protein>
<dbReference type="AlphaFoldDB" id="A0A014MUT5"/>
<comment type="caution">
    <text evidence="4">The sequence shown here is derived from an EMBL/GenBank/DDBJ whole genome shotgun (WGS) entry which is preliminary data.</text>
</comment>
<dbReference type="GO" id="GO:0008270">
    <property type="term" value="F:zinc ion binding"/>
    <property type="evidence" value="ECO:0007669"/>
    <property type="project" value="InterPro"/>
</dbReference>
<dbReference type="PROSITE" id="PS50048">
    <property type="entry name" value="ZN2_CY6_FUNGAL_2"/>
    <property type="match status" value="1"/>
</dbReference>
<organism evidence="4 5">
    <name type="scientific">Metarhizium robertsii</name>
    <dbReference type="NCBI Taxonomy" id="568076"/>
    <lineage>
        <taxon>Eukaryota</taxon>
        <taxon>Fungi</taxon>
        <taxon>Dikarya</taxon>
        <taxon>Ascomycota</taxon>
        <taxon>Pezizomycotina</taxon>
        <taxon>Sordariomycetes</taxon>
        <taxon>Hypocreomycetidae</taxon>
        <taxon>Hypocreales</taxon>
        <taxon>Clavicipitaceae</taxon>
        <taxon>Metarhizium</taxon>
    </lineage>
</organism>
<evidence type="ECO:0000313" key="5">
    <source>
        <dbReference type="Proteomes" id="UP000030151"/>
    </source>
</evidence>
<dbReference type="Gene3D" id="4.10.240.10">
    <property type="entry name" value="Zn(2)-C6 fungal-type DNA-binding domain"/>
    <property type="match status" value="1"/>
</dbReference>
<sequence>MSRQFIMRPLRPAAEKNATTESVVVFKPKVCIPCRTRKVKCDRKTPCENCGKWDIKCIFPSPVRTCSRRTKREVSKRMPKSHTSKPKLELTLAAPHQDLIEDLILLKDSLGSDLISPNQQDQIRDICRQLENITGTLRQVVTTKDATARRDEKRHTYNVSEKSVTRLQTVPFDVFGTNSYILQPRVETVTLCWQIFSNNIDPLIKVLHLQTTELILQKGVHKTHALSKGEHIVLFGVYLAVIFTMSPDAVQANFGISKLSALATYKGALEHALLRSNVVATDDLIVLQGFVLSLSLDRYADEARRVWALSALVEQLTSSLRSTLTPLEKELRKRLIYELWYMDYRAYSDLGHISKPPCLNSLPFAPTNTNDADLHSDKLPHLITQTGWTDMSFALTQADVARTAVLVDNIHQLDRKEAEIDACEQRIHSQYLRYCDGSKPIHWLAQHVAYVLVMELRFKAYSNPSIWAGPYTETRQSLFFAAIDILDIARRLAREPEAAQWIWSLEAYMQFCPLRFALQELCHSSRLKVLDASWGVVERAFRRWDSGKASRENYEICSQLLKRAKAMVRANHLHGTEWNMGLQVDSAVNSQPDGVSGGHNPRILDGLLPSGDSEAILSDGLFESPVDFGANGVANMTDSQDQFGLMTDDGNMYDLGHLDTIFA</sequence>
<gene>
    <name evidence="4" type="ORF">X797_012025</name>
</gene>
<dbReference type="InterPro" id="IPR001138">
    <property type="entry name" value="Zn2Cys6_DnaBD"/>
</dbReference>
<dbReference type="CDD" id="cd00067">
    <property type="entry name" value="GAL4"/>
    <property type="match status" value="1"/>
</dbReference>
<dbReference type="SMART" id="SM00066">
    <property type="entry name" value="GAL4"/>
    <property type="match status" value="1"/>
</dbReference>
<accession>A0A014MUT5</accession>
<proteinExistence type="predicted"/>
<evidence type="ECO:0000256" key="1">
    <source>
        <dbReference type="ARBA" id="ARBA00004123"/>
    </source>
</evidence>